<evidence type="ECO:0000313" key="2">
    <source>
        <dbReference type="EMBL" id="EDK40290.2"/>
    </source>
</evidence>
<evidence type="ECO:0000256" key="1">
    <source>
        <dbReference type="SAM" id="MobiDB-lite"/>
    </source>
</evidence>
<protein>
    <submittedName>
        <fullName evidence="2">Uncharacterized protein</fullName>
    </submittedName>
</protein>
<name>A5DM87_PICGU</name>
<dbReference type="OrthoDB" id="4088176at2759"/>
<dbReference type="GeneID" id="5125642"/>
<feature type="region of interest" description="Disordered" evidence="1">
    <location>
        <begin position="1"/>
        <end position="86"/>
    </location>
</feature>
<proteinExistence type="predicted"/>
<feature type="region of interest" description="Disordered" evidence="1">
    <location>
        <begin position="100"/>
        <end position="166"/>
    </location>
</feature>
<gene>
    <name evidence="2" type="ORF">PGUG_04388</name>
</gene>
<accession>A5DM87</accession>
<dbReference type="AlphaFoldDB" id="A5DM87"/>
<sequence length="166" mass="18148">MNEKIKNIMGKKDNESSQVPSEDPPPYSEGANYGPNVPNAEFLPPHEHHGSNEYPDEKKSGAFEGPSSSNNSYQGPGYDPMQDPNVIKVKPNMVNISQARPEHLNPSYPEFQARENERWKQGNTPIPREYYKHGAPLAPGHQGSSKTGGGAFPGSSGASYNNAARR</sequence>
<feature type="compositionally biased region" description="Basic and acidic residues" evidence="1">
    <location>
        <begin position="1"/>
        <end position="15"/>
    </location>
</feature>
<dbReference type="OMA" id="TYHRAAN"/>
<reference evidence="2 3" key="1">
    <citation type="journal article" date="2009" name="Nature">
        <title>Evolution of pathogenicity and sexual reproduction in eight Candida genomes.</title>
        <authorList>
            <person name="Butler G."/>
            <person name="Rasmussen M.D."/>
            <person name="Lin M.F."/>
            <person name="Santos M.A."/>
            <person name="Sakthikumar S."/>
            <person name="Munro C.A."/>
            <person name="Rheinbay E."/>
            <person name="Grabherr M."/>
            <person name="Forche A."/>
            <person name="Reedy J.L."/>
            <person name="Agrafioti I."/>
            <person name="Arnaud M.B."/>
            <person name="Bates S."/>
            <person name="Brown A.J."/>
            <person name="Brunke S."/>
            <person name="Costanzo M.C."/>
            <person name="Fitzpatrick D.A."/>
            <person name="de Groot P.W."/>
            <person name="Harris D."/>
            <person name="Hoyer L.L."/>
            <person name="Hube B."/>
            <person name="Klis F.M."/>
            <person name="Kodira C."/>
            <person name="Lennard N."/>
            <person name="Logue M.E."/>
            <person name="Martin R."/>
            <person name="Neiman A.M."/>
            <person name="Nikolaou E."/>
            <person name="Quail M.A."/>
            <person name="Quinn J."/>
            <person name="Santos M.C."/>
            <person name="Schmitzberger F.F."/>
            <person name="Sherlock G."/>
            <person name="Shah P."/>
            <person name="Silverstein K.A."/>
            <person name="Skrzypek M.S."/>
            <person name="Soll D."/>
            <person name="Staggs R."/>
            <person name="Stansfield I."/>
            <person name="Stumpf M.P."/>
            <person name="Sudbery P.E."/>
            <person name="Srikantha T."/>
            <person name="Zeng Q."/>
            <person name="Berman J."/>
            <person name="Berriman M."/>
            <person name="Heitman J."/>
            <person name="Gow N.A."/>
            <person name="Lorenz M.C."/>
            <person name="Birren B.W."/>
            <person name="Kellis M."/>
            <person name="Cuomo C.A."/>
        </authorList>
    </citation>
    <scope>NUCLEOTIDE SEQUENCE [LARGE SCALE GENOMIC DNA]</scope>
    <source>
        <strain evidence="3">ATCC 6260 / CBS 566 / DSM 6381 / JCM 1539 / NBRC 10279 / NRRL Y-324</strain>
    </source>
</reference>
<dbReference type="RefSeq" id="XP_001483659.2">
    <property type="nucleotide sequence ID" value="XM_001483609.1"/>
</dbReference>
<feature type="compositionally biased region" description="Basic and acidic residues" evidence="1">
    <location>
        <begin position="44"/>
        <end position="61"/>
    </location>
</feature>
<evidence type="ECO:0000313" key="3">
    <source>
        <dbReference type="Proteomes" id="UP000001997"/>
    </source>
</evidence>
<dbReference type="KEGG" id="pgu:PGUG_04388"/>
<dbReference type="HOGENOM" id="CLU_122011_0_0_1"/>
<dbReference type="eggNOG" id="ENOG502RQ79">
    <property type="taxonomic scope" value="Eukaryota"/>
</dbReference>
<keyword evidence="3" id="KW-1185">Reference proteome</keyword>
<dbReference type="Proteomes" id="UP000001997">
    <property type="component" value="Unassembled WGS sequence"/>
</dbReference>
<organism evidence="2 3">
    <name type="scientific">Meyerozyma guilliermondii (strain ATCC 6260 / CBS 566 / DSM 6381 / JCM 1539 / NBRC 10279 / NRRL Y-324)</name>
    <name type="common">Yeast</name>
    <name type="synonym">Candida guilliermondii</name>
    <dbReference type="NCBI Taxonomy" id="294746"/>
    <lineage>
        <taxon>Eukaryota</taxon>
        <taxon>Fungi</taxon>
        <taxon>Dikarya</taxon>
        <taxon>Ascomycota</taxon>
        <taxon>Saccharomycotina</taxon>
        <taxon>Pichiomycetes</taxon>
        <taxon>Debaryomycetaceae</taxon>
        <taxon>Meyerozyma</taxon>
    </lineage>
</organism>
<dbReference type="EMBL" id="CH408159">
    <property type="protein sequence ID" value="EDK40290.2"/>
    <property type="molecule type" value="Genomic_DNA"/>
</dbReference>
<dbReference type="VEuPathDB" id="FungiDB:PGUG_04388"/>
<dbReference type="InParanoid" id="A5DM87"/>